<name>A0A6L7I1D1_9GAMM</name>
<protein>
    <recommendedName>
        <fullName evidence="4">Six-hairpin glycosidase-like protein</fullName>
    </recommendedName>
</protein>
<keyword evidence="3" id="KW-1185">Reference proteome</keyword>
<dbReference type="PANTHER" id="PTHR34987">
    <property type="entry name" value="C, PUTATIVE (AFU_ORTHOLOGUE AFUA_3G02880)-RELATED"/>
    <property type="match status" value="1"/>
</dbReference>
<gene>
    <name evidence="2" type="ORF">GNT65_16930</name>
</gene>
<comment type="caution">
    <text evidence="2">The sequence shown here is derived from an EMBL/GenBank/DDBJ whole genome shotgun (WGS) entry which is preliminary data.</text>
</comment>
<dbReference type="Gene3D" id="1.50.10.10">
    <property type="match status" value="1"/>
</dbReference>
<dbReference type="InterPro" id="IPR012341">
    <property type="entry name" value="6hp_glycosidase-like_sf"/>
</dbReference>
<dbReference type="AlphaFoldDB" id="A0A6L7I1D1"/>
<evidence type="ECO:0008006" key="4">
    <source>
        <dbReference type="Google" id="ProtNLM"/>
    </source>
</evidence>
<organism evidence="2 3">
    <name type="scientific">Shewanella insulae</name>
    <dbReference type="NCBI Taxonomy" id="2681496"/>
    <lineage>
        <taxon>Bacteria</taxon>
        <taxon>Pseudomonadati</taxon>
        <taxon>Pseudomonadota</taxon>
        <taxon>Gammaproteobacteria</taxon>
        <taxon>Alteromonadales</taxon>
        <taxon>Shewanellaceae</taxon>
        <taxon>Shewanella</taxon>
    </lineage>
</organism>
<evidence type="ECO:0000256" key="1">
    <source>
        <dbReference type="SAM" id="MobiDB-lite"/>
    </source>
</evidence>
<evidence type="ECO:0000313" key="2">
    <source>
        <dbReference type="EMBL" id="MXR70345.1"/>
    </source>
</evidence>
<reference evidence="2 3" key="1">
    <citation type="submission" date="2019-12" db="EMBL/GenBank/DDBJ databases">
        <title>Shewanella insulae sp. nov., isolated from a tidal flat.</title>
        <authorList>
            <person name="Yoon J.-H."/>
        </authorList>
    </citation>
    <scope>NUCLEOTIDE SEQUENCE [LARGE SCALE GENOMIC DNA]</scope>
    <source>
        <strain evidence="2 3">JBTF-M18</strain>
    </source>
</reference>
<sequence>MILDKKVINNEMSMKKSILLSACAIAILSACSHQAPRSGEQQDAPVAHVQLNDLANTLKDRWQLGGEGITWQVQDTHEDHIEMSGEQISAIIYYGSDEQGELILKRKLVWPMLRTVPNDTHASLIHDFPLSISPEIMLGGKPVSTETLERVTIDGTLNLTSQLSDAQGSKVSLSRTLSPSTTGPRMIERLRFTNQGDQTVTLELKPLDYKVETDAEKGVYGRYLIQASSDKAGQFSLVPGSDFDLFVTFEAHRADKQVGEAGPGQARAQANDQRPAQELTPAQEISARLDYVAQLNQNLRLETPDPVLNKMFEFAKLRSAESIFRTKGGLMHGPGGGRYYAAIWANDQAEYINPFFPFLGDKRGNESAINSFAHFARYMNDEGRALPSSIIAEGDDYWNGAGDRGDCAMIAYGASRFALAYGDKQQARELLPLIDWCIDFSYKKQTQEGVIASDSDELEGRFPAGDVNLSTNMLTYGALISSAYLNQELGRTELASDYRQRAKALKAAIETYFGANVQGFDTYQYYQGNDKLRAWIALPLTFGIFDRKQATLDALLSDYLWSPEGIYSEAGNKTFWDRATLYAFRGIFSAQETDTAMRYFKYYSRKRLLGEHVPYAVEAWPEGNQRHLSAESALYARVVTEGIFGMEPTGFNRLKVAPYLPTGWDNMCLRGIRAFNSNIDLCVNRTQAKGDDAYQISVQQPDGKEQKFSWDGKGPVSLSL</sequence>
<evidence type="ECO:0000313" key="3">
    <source>
        <dbReference type="Proteomes" id="UP000474778"/>
    </source>
</evidence>
<feature type="region of interest" description="Disordered" evidence="1">
    <location>
        <begin position="257"/>
        <end position="278"/>
    </location>
</feature>
<dbReference type="SUPFAM" id="SSF48208">
    <property type="entry name" value="Six-hairpin glycosidases"/>
    <property type="match status" value="1"/>
</dbReference>
<dbReference type="PANTHER" id="PTHR34987:SF4">
    <property type="entry name" value="ALPHA-L-RHAMNOSIDASE C-TERMINAL DOMAIN-CONTAINING PROTEIN"/>
    <property type="match status" value="1"/>
</dbReference>
<dbReference type="EMBL" id="WRPA01000018">
    <property type="protein sequence ID" value="MXR70345.1"/>
    <property type="molecule type" value="Genomic_DNA"/>
</dbReference>
<proteinExistence type="predicted"/>
<dbReference type="Proteomes" id="UP000474778">
    <property type="component" value="Unassembled WGS sequence"/>
</dbReference>
<dbReference type="InterPro" id="IPR008928">
    <property type="entry name" value="6-hairpin_glycosidase_sf"/>
</dbReference>
<feature type="region of interest" description="Disordered" evidence="1">
    <location>
        <begin position="700"/>
        <end position="720"/>
    </location>
</feature>
<dbReference type="GO" id="GO:0005975">
    <property type="term" value="P:carbohydrate metabolic process"/>
    <property type="evidence" value="ECO:0007669"/>
    <property type="project" value="InterPro"/>
</dbReference>
<dbReference type="PROSITE" id="PS51257">
    <property type="entry name" value="PROKAR_LIPOPROTEIN"/>
    <property type="match status" value="1"/>
</dbReference>
<accession>A0A6L7I1D1</accession>